<feature type="non-terminal residue" evidence="5">
    <location>
        <position position="114"/>
    </location>
</feature>
<dbReference type="PANTHER" id="PTHR20842:SF0">
    <property type="entry name" value="ALPHA-ASPARTYL DIPEPTIDASE"/>
    <property type="match status" value="1"/>
</dbReference>
<evidence type="ECO:0000313" key="5">
    <source>
        <dbReference type="EMBL" id="SUZ91715.1"/>
    </source>
</evidence>
<dbReference type="InterPro" id="IPR005320">
    <property type="entry name" value="Peptidase_S51"/>
</dbReference>
<dbReference type="Gene3D" id="3.40.50.880">
    <property type="match status" value="1"/>
</dbReference>
<evidence type="ECO:0000256" key="3">
    <source>
        <dbReference type="ARBA" id="ARBA00022801"/>
    </source>
</evidence>
<evidence type="ECO:0000256" key="4">
    <source>
        <dbReference type="ARBA" id="ARBA00022825"/>
    </source>
</evidence>
<dbReference type="InterPro" id="IPR029062">
    <property type="entry name" value="Class_I_gatase-like"/>
</dbReference>
<keyword evidence="3" id="KW-0378">Hydrolase</keyword>
<evidence type="ECO:0008006" key="6">
    <source>
        <dbReference type="Google" id="ProtNLM"/>
    </source>
</evidence>
<evidence type="ECO:0000256" key="2">
    <source>
        <dbReference type="ARBA" id="ARBA00022670"/>
    </source>
</evidence>
<protein>
    <recommendedName>
        <fullName evidence="6">Peptidase E</fullName>
    </recommendedName>
</protein>
<accession>A0A381RIS6</accession>
<proteinExistence type="inferred from homology"/>
<organism evidence="5">
    <name type="scientific">marine metagenome</name>
    <dbReference type="NCBI Taxonomy" id="408172"/>
    <lineage>
        <taxon>unclassified sequences</taxon>
        <taxon>metagenomes</taxon>
        <taxon>ecological metagenomes</taxon>
    </lineage>
</organism>
<dbReference type="EMBL" id="UINC01001998">
    <property type="protein sequence ID" value="SUZ91715.1"/>
    <property type="molecule type" value="Genomic_DNA"/>
</dbReference>
<dbReference type="SUPFAM" id="SSF52317">
    <property type="entry name" value="Class I glutamine amidotransferase-like"/>
    <property type="match status" value="1"/>
</dbReference>
<dbReference type="AlphaFoldDB" id="A0A381RIS6"/>
<dbReference type="Pfam" id="PF03575">
    <property type="entry name" value="Peptidase_S51"/>
    <property type="match status" value="1"/>
</dbReference>
<dbReference type="PANTHER" id="PTHR20842">
    <property type="entry name" value="PROTEASE S51 ALPHA-ASPARTYL DIPEPTIDASE"/>
    <property type="match status" value="1"/>
</dbReference>
<comment type="similarity">
    <text evidence="1">Belongs to the peptidase S51 family.</text>
</comment>
<dbReference type="GO" id="GO:0008236">
    <property type="term" value="F:serine-type peptidase activity"/>
    <property type="evidence" value="ECO:0007669"/>
    <property type="project" value="UniProtKB-KW"/>
</dbReference>
<reference evidence="5" key="1">
    <citation type="submission" date="2018-05" db="EMBL/GenBank/DDBJ databases">
        <authorList>
            <person name="Lanie J.A."/>
            <person name="Ng W.-L."/>
            <person name="Kazmierczak K.M."/>
            <person name="Andrzejewski T.M."/>
            <person name="Davidsen T.M."/>
            <person name="Wayne K.J."/>
            <person name="Tettelin H."/>
            <person name="Glass J.I."/>
            <person name="Rusch D."/>
            <person name="Podicherti R."/>
            <person name="Tsui H.-C.T."/>
            <person name="Winkler M.E."/>
        </authorList>
    </citation>
    <scope>NUCLEOTIDE SEQUENCE</scope>
</reference>
<name>A0A381RIS6_9ZZZZ</name>
<evidence type="ECO:0000256" key="1">
    <source>
        <dbReference type="ARBA" id="ARBA00006534"/>
    </source>
</evidence>
<dbReference type="GO" id="GO:0006508">
    <property type="term" value="P:proteolysis"/>
    <property type="evidence" value="ECO:0007669"/>
    <property type="project" value="UniProtKB-KW"/>
</dbReference>
<sequence length="114" mass="12871">MNKSNIDRQIVAIGGGGFGRDPKHTKIEQYILNQTNKDKPHILFLPTASAEDQSYIDNYYDCFGSLSCKPSHISFFSRTPRLNGLFNKADVIYVGGGNTKSMLAVWREWKVDIL</sequence>
<gene>
    <name evidence="5" type="ORF">METZ01_LOCUS44569</name>
</gene>
<keyword evidence="4" id="KW-0720">Serine protease</keyword>
<keyword evidence="2" id="KW-0645">Protease</keyword>